<evidence type="ECO:0000256" key="3">
    <source>
        <dbReference type="SAM" id="MobiDB-lite"/>
    </source>
</evidence>
<dbReference type="EMBL" id="UINC01025947">
    <property type="protein sequence ID" value="SVB02500.1"/>
    <property type="molecule type" value="Genomic_DNA"/>
</dbReference>
<dbReference type="GO" id="GO:0005737">
    <property type="term" value="C:cytoplasm"/>
    <property type="evidence" value="ECO:0007669"/>
    <property type="project" value="UniProtKB-ARBA"/>
</dbReference>
<dbReference type="NCBIfam" id="TIGR00002">
    <property type="entry name" value="S16"/>
    <property type="match status" value="1"/>
</dbReference>
<dbReference type="Gene3D" id="3.30.1320.10">
    <property type="match status" value="1"/>
</dbReference>
<dbReference type="PROSITE" id="PS00732">
    <property type="entry name" value="RIBOSOMAL_S16"/>
    <property type="match status" value="1"/>
</dbReference>
<sequence>MVKLRLKRLGRKKHPFYRIVAMNANAPRSGQALAELGTYDPMAAVFDLDEEAALQWLRNGAQMSETVHDLLKSKGTLAKYAGEEGVEKEGALSHDKPKRRKKLASSSAPAAEEAVAEAPAEEAVADSADAAETPAAEEAATEPPAEGEATDES</sequence>
<evidence type="ECO:0000313" key="4">
    <source>
        <dbReference type="EMBL" id="SVB02500.1"/>
    </source>
</evidence>
<evidence type="ECO:0000256" key="2">
    <source>
        <dbReference type="ARBA" id="ARBA00023274"/>
    </source>
</evidence>
<dbReference type="HAMAP" id="MF_00385">
    <property type="entry name" value="Ribosomal_bS16"/>
    <property type="match status" value="1"/>
</dbReference>
<dbReference type="InterPro" id="IPR020592">
    <property type="entry name" value="Ribosomal_bS16_CS"/>
</dbReference>
<keyword evidence="2" id="KW-0687">Ribonucleoprotein</keyword>
<organism evidence="4">
    <name type="scientific">marine metagenome</name>
    <dbReference type="NCBI Taxonomy" id="408172"/>
    <lineage>
        <taxon>unclassified sequences</taxon>
        <taxon>metagenomes</taxon>
        <taxon>ecological metagenomes</taxon>
    </lineage>
</organism>
<dbReference type="GO" id="GO:0015935">
    <property type="term" value="C:small ribosomal subunit"/>
    <property type="evidence" value="ECO:0007669"/>
    <property type="project" value="TreeGrafter"/>
</dbReference>
<dbReference type="InterPro" id="IPR023803">
    <property type="entry name" value="Ribosomal_bS16_dom_sf"/>
</dbReference>
<dbReference type="PANTHER" id="PTHR12919:SF20">
    <property type="entry name" value="SMALL RIBOSOMAL SUBUNIT PROTEIN BS16M"/>
    <property type="match status" value="1"/>
</dbReference>
<protein>
    <recommendedName>
        <fullName evidence="5">30S ribosomal protein S16</fullName>
    </recommendedName>
</protein>
<dbReference type="AlphaFoldDB" id="A0A382ALU3"/>
<evidence type="ECO:0000256" key="1">
    <source>
        <dbReference type="ARBA" id="ARBA00022980"/>
    </source>
</evidence>
<feature type="compositionally biased region" description="Basic and acidic residues" evidence="3">
    <location>
        <begin position="83"/>
        <end position="95"/>
    </location>
</feature>
<gene>
    <name evidence="4" type="ORF">METZ01_LOCUS155354</name>
</gene>
<feature type="compositionally biased region" description="Low complexity" evidence="3">
    <location>
        <begin position="125"/>
        <end position="147"/>
    </location>
</feature>
<reference evidence="4" key="1">
    <citation type="submission" date="2018-05" db="EMBL/GenBank/DDBJ databases">
        <authorList>
            <person name="Lanie J.A."/>
            <person name="Ng W.-L."/>
            <person name="Kazmierczak K.M."/>
            <person name="Andrzejewski T.M."/>
            <person name="Davidsen T.M."/>
            <person name="Wayne K.J."/>
            <person name="Tettelin H."/>
            <person name="Glass J.I."/>
            <person name="Rusch D."/>
            <person name="Podicherti R."/>
            <person name="Tsui H.-C.T."/>
            <person name="Winkler M.E."/>
        </authorList>
    </citation>
    <scope>NUCLEOTIDE SEQUENCE</scope>
</reference>
<name>A0A382ALU3_9ZZZZ</name>
<proteinExistence type="inferred from homology"/>
<keyword evidence="1" id="KW-0689">Ribosomal protein</keyword>
<dbReference type="SUPFAM" id="SSF54565">
    <property type="entry name" value="Ribosomal protein S16"/>
    <property type="match status" value="1"/>
</dbReference>
<dbReference type="GO" id="GO:0003735">
    <property type="term" value="F:structural constituent of ribosome"/>
    <property type="evidence" value="ECO:0007669"/>
    <property type="project" value="InterPro"/>
</dbReference>
<feature type="region of interest" description="Disordered" evidence="3">
    <location>
        <begin position="83"/>
        <end position="153"/>
    </location>
</feature>
<dbReference type="Pfam" id="PF00886">
    <property type="entry name" value="Ribosomal_S16"/>
    <property type="match status" value="1"/>
</dbReference>
<dbReference type="GO" id="GO:0006412">
    <property type="term" value="P:translation"/>
    <property type="evidence" value="ECO:0007669"/>
    <property type="project" value="InterPro"/>
</dbReference>
<evidence type="ECO:0008006" key="5">
    <source>
        <dbReference type="Google" id="ProtNLM"/>
    </source>
</evidence>
<feature type="compositionally biased region" description="Low complexity" evidence="3">
    <location>
        <begin position="104"/>
        <end position="118"/>
    </location>
</feature>
<accession>A0A382ALU3</accession>
<dbReference type="PANTHER" id="PTHR12919">
    <property type="entry name" value="30S RIBOSOMAL PROTEIN S16"/>
    <property type="match status" value="1"/>
</dbReference>
<dbReference type="InterPro" id="IPR000307">
    <property type="entry name" value="Ribosomal_bS16"/>
</dbReference>